<accession>A0A0B6Y0D0</accession>
<dbReference type="GO" id="GO:0042645">
    <property type="term" value="C:mitochondrial nucleoid"/>
    <property type="evidence" value="ECO:0007669"/>
    <property type="project" value="TreeGrafter"/>
</dbReference>
<dbReference type="PANTHER" id="PTHR21053:SF2">
    <property type="entry name" value="TRANSCRIPTION ELONGATION FACTOR, MITOCHONDRIAL"/>
    <property type="match status" value="1"/>
</dbReference>
<dbReference type="GO" id="GO:0006392">
    <property type="term" value="P:transcription elongation by mitochondrial RNA polymerase"/>
    <property type="evidence" value="ECO:0007669"/>
    <property type="project" value="InterPro"/>
</dbReference>
<protein>
    <recommendedName>
        <fullName evidence="2">Transcription elongation factor, mitochondrial</fullName>
    </recommendedName>
</protein>
<dbReference type="PANTHER" id="PTHR21053">
    <property type="entry name" value="TRANSCRIPTION ELONGATION FACTOR, MITOCHONDRIAL"/>
    <property type="match status" value="1"/>
</dbReference>
<name>A0A0B6Y0D0_9EUPU</name>
<evidence type="ECO:0008006" key="2">
    <source>
        <dbReference type="Google" id="ProtNLM"/>
    </source>
</evidence>
<proteinExistence type="predicted"/>
<dbReference type="GO" id="GO:0030337">
    <property type="term" value="F:DNA polymerase processivity factor activity"/>
    <property type="evidence" value="ECO:0007669"/>
    <property type="project" value="TreeGrafter"/>
</dbReference>
<organism evidence="1">
    <name type="scientific">Arion vulgaris</name>
    <dbReference type="NCBI Taxonomy" id="1028688"/>
    <lineage>
        <taxon>Eukaryota</taxon>
        <taxon>Metazoa</taxon>
        <taxon>Spiralia</taxon>
        <taxon>Lophotrochozoa</taxon>
        <taxon>Mollusca</taxon>
        <taxon>Gastropoda</taxon>
        <taxon>Heterobranchia</taxon>
        <taxon>Euthyneura</taxon>
        <taxon>Panpulmonata</taxon>
        <taxon>Eupulmonata</taxon>
        <taxon>Stylommatophora</taxon>
        <taxon>Helicina</taxon>
        <taxon>Arionoidea</taxon>
        <taxon>Arionidae</taxon>
        <taxon>Arion</taxon>
    </lineage>
</organism>
<gene>
    <name evidence="1" type="primary">ORF5762</name>
</gene>
<reference evidence="1" key="1">
    <citation type="submission" date="2014-12" db="EMBL/GenBank/DDBJ databases">
        <title>Insight into the proteome of Arion vulgaris.</title>
        <authorList>
            <person name="Aradska J."/>
            <person name="Bulat T."/>
            <person name="Smidak R."/>
            <person name="Sarate P."/>
            <person name="Gangsoo J."/>
            <person name="Sialana F."/>
            <person name="Bilban M."/>
            <person name="Lubec G."/>
        </authorList>
    </citation>
    <scope>NUCLEOTIDE SEQUENCE</scope>
    <source>
        <tissue evidence="1">Skin</tissue>
    </source>
</reference>
<dbReference type="EMBL" id="HACG01002080">
    <property type="protein sequence ID" value="CEK48945.1"/>
    <property type="molecule type" value="Transcribed_RNA"/>
</dbReference>
<evidence type="ECO:0000313" key="1">
    <source>
        <dbReference type="EMBL" id="CEK48945.1"/>
    </source>
</evidence>
<dbReference type="AlphaFoldDB" id="A0A0B6Y0D0"/>
<sequence>MFVTLKDLELIKKIGPRSLKNICKQLAMEDNSPSKELIKNEDTLRQFITPELTPSFIESISTVTSMEVCIDSVCYLTMSRDMHVVEWNHINLQGSNQQKQVPSQILDQAYHVLDHLPKSSIVLMENRITRKITPLYLQYIFFIGRLQMALQTLINEDLRTSGQHKVFHIKDSFLIKTFDLRVGSERVSGQNIMRDVQNDQSSQNVSVASKFWHRYNRLESDILRERYASCFLLSLAFCQNIFLNKPVGKQINSLREIENRQLSDLAEST</sequence>
<dbReference type="InterPro" id="IPR039150">
    <property type="entry name" value="TEFM"/>
</dbReference>